<evidence type="ECO:0000313" key="2">
    <source>
        <dbReference type="Proteomes" id="UP000053989"/>
    </source>
</evidence>
<name>A0A0C2ZYD1_9AGAM</name>
<feature type="non-terminal residue" evidence="1">
    <location>
        <position position="68"/>
    </location>
</feature>
<proteinExistence type="predicted"/>
<organism evidence="1 2">
    <name type="scientific">Scleroderma citrinum Foug A</name>
    <dbReference type="NCBI Taxonomy" id="1036808"/>
    <lineage>
        <taxon>Eukaryota</taxon>
        <taxon>Fungi</taxon>
        <taxon>Dikarya</taxon>
        <taxon>Basidiomycota</taxon>
        <taxon>Agaricomycotina</taxon>
        <taxon>Agaricomycetes</taxon>
        <taxon>Agaricomycetidae</taxon>
        <taxon>Boletales</taxon>
        <taxon>Sclerodermatineae</taxon>
        <taxon>Sclerodermataceae</taxon>
        <taxon>Scleroderma</taxon>
    </lineage>
</organism>
<protein>
    <submittedName>
        <fullName evidence="1">Uncharacterized protein</fullName>
    </submittedName>
</protein>
<feature type="non-terminal residue" evidence="1">
    <location>
        <position position="1"/>
    </location>
</feature>
<keyword evidence="2" id="KW-1185">Reference proteome</keyword>
<dbReference type="OrthoDB" id="2660569at2759"/>
<evidence type="ECO:0000313" key="1">
    <source>
        <dbReference type="EMBL" id="KIM57467.1"/>
    </source>
</evidence>
<dbReference type="HOGENOM" id="CLU_155624_0_0_1"/>
<dbReference type="EMBL" id="KN822100">
    <property type="protein sequence ID" value="KIM57467.1"/>
    <property type="molecule type" value="Genomic_DNA"/>
</dbReference>
<dbReference type="AlphaFoldDB" id="A0A0C2ZYD1"/>
<gene>
    <name evidence="1" type="ORF">SCLCIDRAFT_80083</name>
</gene>
<dbReference type="InParanoid" id="A0A0C2ZYD1"/>
<reference evidence="1 2" key="1">
    <citation type="submission" date="2014-04" db="EMBL/GenBank/DDBJ databases">
        <authorList>
            <consortium name="DOE Joint Genome Institute"/>
            <person name="Kuo A."/>
            <person name="Kohler A."/>
            <person name="Nagy L.G."/>
            <person name="Floudas D."/>
            <person name="Copeland A."/>
            <person name="Barry K.W."/>
            <person name="Cichocki N."/>
            <person name="Veneault-Fourrey C."/>
            <person name="LaButti K."/>
            <person name="Lindquist E.A."/>
            <person name="Lipzen A."/>
            <person name="Lundell T."/>
            <person name="Morin E."/>
            <person name="Murat C."/>
            <person name="Sun H."/>
            <person name="Tunlid A."/>
            <person name="Henrissat B."/>
            <person name="Grigoriev I.V."/>
            <person name="Hibbett D.S."/>
            <person name="Martin F."/>
            <person name="Nordberg H.P."/>
            <person name="Cantor M.N."/>
            <person name="Hua S.X."/>
        </authorList>
    </citation>
    <scope>NUCLEOTIDE SEQUENCE [LARGE SCALE GENOMIC DNA]</scope>
    <source>
        <strain evidence="1 2">Foug A</strain>
    </source>
</reference>
<dbReference type="Proteomes" id="UP000053989">
    <property type="component" value="Unassembled WGS sequence"/>
</dbReference>
<reference evidence="2" key="2">
    <citation type="submission" date="2015-01" db="EMBL/GenBank/DDBJ databases">
        <title>Evolutionary Origins and Diversification of the Mycorrhizal Mutualists.</title>
        <authorList>
            <consortium name="DOE Joint Genome Institute"/>
            <consortium name="Mycorrhizal Genomics Consortium"/>
            <person name="Kohler A."/>
            <person name="Kuo A."/>
            <person name="Nagy L.G."/>
            <person name="Floudas D."/>
            <person name="Copeland A."/>
            <person name="Barry K.W."/>
            <person name="Cichocki N."/>
            <person name="Veneault-Fourrey C."/>
            <person name="LaButti K."/>
            <person name="Lindquist E.A."/>
            <person name="Lipzen A."/>
            <person name="Lundell T."/>
            <person name="Morin E."/>
            <person name="Murat C."/>
            <person name="Riley R."/>
            <person name="Ohm R."/>
            <person name="Sun H."/>
            <person name="Tunlid A."/>
            <person name="Henrissat B."/>
            <person name="Grigoriev I.V."/>
            <person name="Hibbett D.S."/>
            <person name="Martin F."/>
        </authorList>
    </citation>
    <scope>NUCLEOTIDE SEQUENCE [LARGE SCALE GENOMIC DNA]</scope>
    <source>
        <strain evidence="2">Foug A</strain>
    </source>
</reference>
<accession>A0A0C2ZYD1</accession>
<sequence length="68" mass="7730">LKELIITAWKQYFSILKQDLVEVVGQISFTADIWSNSLCCPYIGMTAHWIKWKADGCLSLEAALIAFH</sequence>